<dbReference type="EMBL" id="FXAW01000004">
    <property type="protein sequence ID" value="SMG35219.1"/>
    <property type="molecule type" value="Genomic_DNA"/>
</dbReference>
<dbReference type="SUPFAM" id="SSF55961">
    <property type="entry name" value="Bet v1-like"/>
    <property type="match status" value="1"/>
</dbReference>
<organism evidence="1 2">
    <name type="scientific">Marivirga sericea</name>
    <dbReference type="NCBI Taxonomy" id="1028"/>
    <lineage>
        <taxon>Bacteria</taxon>
        <taxon>Pseudomonadati</taxon>
        <taxon>Bacteroidota</taxon>
        <taxon>Cytophagia</taxon>
        <taxon>Cytophagales</taxon>
        <taxon>Marivirgaceae</taxon>
        <taxon>Marivirga</taxon>
    </lineage>
</organism>
<protein>
    <submittedName>
        <fullName evidence="1">Polyketide cyclase / dehydrase and lipid transport</fullName>
    </submittedName>
</protein>
<keyword evidence="2" id="KW-1185">Reference proteome</keyword>
<dbReference type="STRING" id="1028.SAMN05661096_02317"/>
<evidence type="ECO:0000313" key="1">
    <source>
        <dbReference type="EMBL" id="SMG35219.1"/>
    </source>
</evidence>
<gene>
    <name evidence="1" type="ORF">SAMN05661096_02317</name>
</gene>
<evidence type="ECO:0000313" key="2">
    <source>
        <dbReference type="Proteomes" id="UP000193804"/>
    </source>
</evidence>
<accession>A0A1X7K2L3</accession>
<dbReference type="AlphaFoldDB" id="A0A1X7K2L3"/>
<sequence length="179" mass="20456">MKLLKIIGFALLGIIALALIVAAFTERKYSAERTIVIEKSRTEVFEYVKYLKNQDNFSKWSSMDPYMKKEYIGVDATVGFISTWASDSSEVGVGEQEILNIEEGKRIDYALRFFEPFESSEKAYIELESVGESKTKVIWGFKGEMDYPMNLMLLAMDFDAMLGADFEYGLLKLKKILES</sequence>
<dbReference type="Gene3D" id="3.30.530.20">
    <property type="match status" value="1"/>
</dbReference>
<dbReference type="Proteomes" id="UP000193804">
    <property type="component" value="Unassembled WGS sequence"/>
</dbReference>
<dbReference type="InterPro" id="IPR023393">
    <property type="entry name" value="START-like_dom_sf"/>
</dbReference>
<proteinExistence type="predicted"/>
<dbReference type="RefSeq" id="WP_085517306.1">
    <property type="nucleotide sequence ID" value="NZ_FXAW01000004.1"/>
</dbReference>
<dbReference type="CDD" id="cd07818">
    <property type="entry name" value="SRPBCC_1"/>
    <property type="match status" value="1"/>
</dbReference>
<name>A0A1X7K2L3_9BACT</name>
<reference evidence="2" key="1">
    <citation type="submission" date="2017-04" db="EMBL/GenBank/DDBJ databases">
        <authorList>
            <person name="Varghese N."/>
            <person name="Submissions S."/>
        </authorList>
    </citation>
    <scope>NUCLEOTIDE SEQUENCE [LARGE SCALE GENOMIC DNA]</scope>
    <source>
        <strain evidence="2">DSM 4125</strain>
    </source>
</reference>
<dbReference type="OrthoDB" id="9807923at2"/>